<keyword evidence="3" id="KW-1015">Disulfide bond</keyword>
<evidence type="ECO:0000256" key="4">
    <source>
        <dbReference type="ARBA" id="ARBA00023284"/>
    </source>
</evidence>
<dbReference type="PRINTS" id="PR00421">
    <property type="entry name" value="THIOREDOXIN"/>
</dbReference>
<keyword evidence="1" id="KW-0813">Transport</keyword>
<organism evidence="6">
    <name type="scientific">marine metagenome</name>
    <dbReference type="NCBI Taxonomy" id="408172"/>
    <lineage>
        <taxon>unclassified sequences</taxon>
        <taxon>metagenomes</taxon>
        <taxon>ecological metagenomes</taxon>
    </lineage>
</organism>
<dbReference type="Pfam" id="PF00085">
    <property type="entry name" value="Thioredoxin"/>
    <property type="match status" value="1"/>
</dbReference>
<dbReference type="PROSITE" id="PS51352">
    <property type="entry name" value="THIOREDOXIN_2"/>
    <property type="match status" value="1"/>
</dbReference>
<evidence type="ECO:0000256" key="1">
    <source>
        <dbReference type="ARBA" id="ARBA00022448"/>
    </source>
</evidence>
<dbReference type="GO" id="GO:0005829">
    <property type="term" value="C:cytosol"/>
    <property type="evidence" value="ECO:0007669"/>
    <property type="project" value="TreeGrafter"/>
</dbReference>
<evidence type="ECO:0000313" key="6">
    <source>
        <dbReference type="EMBL" id="SVB74437.1"/>
    </source>
</evidence>
<dbReference type="PANTHER" id="PTHR45663:SF11">
    <property type="entry name" value="GEO12009P1"/>
    <property type="match status" value="1"/>
</dbReference>
<protein>
    <recommendedName>
        <fullName evidence="5">Thioredoxin domain-containing protein</fullName>
    </recommendedName>
</protein>
<dbReference type="GO" id="GO:0015035">
    <property type="term" value="F:protein-disulfide reductase activity"/>
    <property type="evidence" value="ECO:0007669"/>
    <property type="project" value="InterPro"/>
</dbReference>
<proteinExistence type="predicted"/>
<dbReference type="PROSITE" id="PS00194">
    <property type="entry name" value="THIOREDOXIN_1"/>
    <property type="match status" value="1"/>
</dbReference>
<keyword evidence="2" id="KW-0249">Electron transport</keyword>
<dbReference type="CDD" id="cd02947">
    <property type="entry name" value="TRX_family"/>
    <property type="match status" value="1"/>
</dbReference>
<dbReference type="FunFam" id="3.40.30.10:FF:000001">
    <property type="entry name" value="Thioredoxin"/>
    <property type="match status" value="1"/>
</dbReference>
<dbReference type="SUPFAM" id="SSF52833">
    <property type="entry name" value="Thioredoxin-like"/>
    <property type="match status" value="1"/>
</dbReference>
<dbReference type="PIRSF" id="PIRSF000077">
    <property type="entry name" value="Thioredoxin"/>
    <property type="match status" value="1"/>
</dbReference>
<dbReference type="InterPro" id="IPR005746">
    <property type="entry name" value="Thioredoxin"/>
</dbReference>
<name>A0A382GII2_9ZZZZ</name>
<sequence length="109" mass="11832">MSKPQDVNDAEFGTEVIDSEIPVLVDFWAEWCGPCKMIAPIVEELAGEYEGKAKFVKLNVDFNPETSAKYGVRSIPTLLIFKAGAPVGQVVGAVPKQHLQARLDDALAT</sequence>
<dbReference type="InterPro" id="IPR013766">
    <property type="entry name" value="Thioredoxin_domain"/>
</dbReference>
<dbReference type="Gene3D" id="3.40.30.10">
    <property type="entry name" value="Glutaredoxin"/>
    <property type="match status" value="1"/>
</dbReference>
<dbReference type="PANTHER" id="PTHR45663">
    <property type="entry name" value="GEO12009P1"/>
    <property type="match status" value="1"/>
</dbReference>
<evidence type="ECO:0000256" key="3">
    <source>
        <dbReference type="ARBA" id="ARBA00023157"/>
    </source>
</evidence>
<dbReference type="InterPro" id="IPR036249">
    <property type="entry name" value="Thioredoxin-like_sf"/>
</dbReference>
<keyword evidence="4" id="KW-0676">Redox-active center</keyword>
<evidence type="ECO:0000259" key="5">
    <source>
        <dbReference type="PROSITE" id="PS51352"/>
    </source>
</evidence>
<reference evidence="6" key="1">
    <citation type="submission" date="2018-05" db="EMBL/GenBank/DDBJ databases">
        <authorList>
            <person name="Lanie J.A."/>
            <person name="Ng W.-L."/>
            <person name="Kazmierczak K.M."/>
            <person name="Andrzejewski T.M."/>
            <person name="Davidsen T.M."/>
            <person name="Wayne K.J."/>
            <person name="Tettelin H."/>
            <person name="Glass J.I."/>
            <person name="Rusch D."/>
            <person name="Podicherti R."/>
            <person name="Tsui H.-C.T."/>
            <person name="Winkler M.E."/>
        </authorList>
    </citation>
    <scope>NUCLEOTIDE SEQUENCE</scope>
</reference>
<dbReference type="AlphaFoldDB" id="A0A382GII2"/>
<dbReference type="NCBIfam" id="TIGR01068">
    <property type="entry name" value="thioredoxin"/>
    <property type="match status" value="1"/>
</dbReference>
<gene>
    <name evidence="6" type="ORF">METZ01_LOCUS227291</name>
</gene>
<dbReference type="EMBL" id="UINC01055493">
    <property type="protein sequence ID" value="SVB74437.1"/>
    <property type="molecule type" value="Genomic_DNA"/>
</dbReference>
<feature type="domain" description="Thioredoxin" evidence="5">
    <location>
        <begin position="1"/>
        <end position="108"/>
    </location>
</feature>
<dbReference type="InterPro" id="IPR017937">
    <property type="entry name" value="Thioredoxin_CS"/>
</dbReference>
<accession>A0A382GII2</accession>
<evidence type="ECO:0000256" key="2">
    <source>
        <dbReference type="ARBA" id="ARBA00022982"/>
    </source>
</evidence>
<dbReference type="GO" id="GO:0045454">
    <property type="term" value="P:cell redox homeostasis"/>
    <property type="evidence" value="ECO:0007669"/>
    <property type="project" value="TreeGrafter"/>
</dbReference>